<dbReference type="AlphaFoldDB" id="A0A1I4CGV4"/>
<evidence type="ECO:0000313" key="2">
    <source>
        <dbReference type="EMBL" id="SFK79519.1"/>
    </source>
</evidence>
<reference evidence="2 3" key="1">
    <citation type="submission" date="2016-10" db="EMBL/GenBank/DDBJ databases">
        <authorList>
            <person name="de Groot N.N."/>
        </authorList>
    </citation>
    <scope>NUCLEOTIDE SEQUENCE [LARGE SCALE GENOMIC DNA]</scope>
    <source>
        <strain evidence="2 3">NE2</strain>
    </source>
</reference>
<dbReference type="InterPro" id="IPR045455">
    <property type="entry name" value="NrS-1_pol-like_helicase"/>
</dbReference>
<dbReference type="EMBL" id="FOSN01000021">
    <property type="protein sequence ID" value="SFK79519.1"/>
    <property type="molecule type" value="Genomic_DNA"/>
</dbReference>
<dbReference type="SUPFAM" id="SSF52540">
    <property type="entry name" value="P-loop containing nucleoside triphosphate hydrolases"/>
    <property type="match status" value="1"/>
</dbReference>
<accession>A0A1I4CGV4</accession>
<name>A0A1I4CGV4_9HYPH</name>
<feature type="domain" description="NrS-1 polymerase-like helicase" evidence="1">
    <location>
        <begin position="262"/>
        <end position="370"/>
    </location>
</feature>
<dbReference type="InterPro" id="IPR027417">
    <property type="entry name" value="P-loop_NTPase"/>
</dbReference>
<dbReference type="Gene3D" id="3.40.50.300">
    <property type="entry name" value="P-loop containing nucleotide triphosphate hydrolases"/>
    <property type="match status" value="1"/>
</dbReference>
<proteinExistence type="predicted"/>
<sequence>MKWAGGFGQRFKIVDALKTRAPDVFRGSCAEGKHAIECPFDAEHSPTEKPDTATMAINAGEAESKGFLVHCLHSHCVGRDRTAFVEQMLETGWLWSDDLTNPSFLLPAPEIDEVERAVQRLNKDHALITLGSNVRVLSETSGRDGVPRIAFLKVADFRTKFANDMVPVGGKQTGVASLWLAHRQRRGYEELVFAPGENVAGAYNLFRGWSVAADANASCDLLLAHLKNNVCGGNEAHFDWVVAFFADIIQNPGKKPGVALVLRGEEGGGKTAVGKYFGKIMPARYTSVSQPRHLLGNFNAHLERTLLLQADEASWAGDKTGDGVLKDLITNDTMRIERKGLEAVVGKNSVRVLMTSNKDWVVPAGPAARRYGVFDVRAVKHSTAEREAFEHEMNTSGPAAFLHYLQCFDLTRVDLAAIPKTDALFEQKLETLPPLDSWLLDCLREGQLAGEEGPAEIQKTDVYRSYEAFAKRKNTRALDVSMFWRSLRKMLKIETRESEYKPRDTGGAQRRIFLPPALTICREHFSDHLKSPINWDEN</sequence>
<dbReference type="STRING" id="1612308.SAMN05444581_12142"/>
<keyword evidence="3" id="KW-1185">Reference proteome</keyword>
<protein>
    <recommendedName>
        <fullName evidence="1">NrS-1 polymerase-like helicase domain-containing protein</fullName>
    </recommendedName>
</protein>
<organism evidence="2 3">
    <name type="scientific">Methylocapsa palsarum</name>
    <dbReference type="NCBI Taxonomy" id="1612308"/>
    <lineage>
        <taxon>Bacteria</taxon>
        <taxon>Pseudomonadati</taxon>
        <taxon>Pseudomonadota</taxon>
        <taxon>Alphaproteobacteria</taxon>
        <taxon>Hyphomicrobiales</taxon>
        <taxon>Beijerinckiaceae</taxon>
        <taxon>Methylocapsa</taxon>
    </lineage>
</organism>
<dbReference type="Pfam" id="PF19263">
    <property type="entry name" value="DUF5906"/>
    <property type="match status" value="1"/>
</dbReference>
<gene>
    <name evidence="2" type="ORF">SAMN05444581_12142</name>
</gene>
<evidence type="ECO:0000313" key="3">
    <source>
        <dbReference type="Proteomes" id="UP000198755"/>
    </source>
</evidence>
<evidence type="ECO:0000259" key="1">
    <source>
        <dbReference type="Pfam" id="PF19263"/>
    </source>
</evidence>
<dbReference type="Proteomes" id="UP000198755">
    <property type="component" value="Unassembled WGS sequence"/>
</dbReference>